<dbReference type="PANTHER" id="PTHR36842">
    <property type="entry name" value="PROTEIN TOLB HOMOLOG"/>
    <property type="match status" value="1"/>
</dbReference>
<dbReference type="HAMAP" id="MF_00671">
    <property type="entry name" value="TolB"/>
    <property type="match status" value="1"/>
</dbReference>
<dbReference type="SUPFAM" id="SSF69304">
    <property type="entry name" value="Tricorn protease N-terminal domain"/>
    <property type="match status" value="1"/>
</dbReference>
<keyword evidence="5" id="KW-0132">Cell division</keyword>
<keyword evidence="5" id="KW-0131">Cell cycle</keyword>
<dbReference type="Pfam" id="PF07676">
    <property type="entry name" value="PD40"/>
    <property type="match status" value="4"/>
</dbReference>
<evidence type="ECO:0000256" key="3">
    <source>
        <dbReference type="ARBA" id="ARBA00022729"/>
    </source>
</evidence>
<dbReference type="SUPFAM" id="SSF52964">
    <property type="entry name" value="TolB, N-terminal domain"/>
    <property type="match status" value="1"/>
</dbReference>
<dbReference type="GO" id="GO:0017038">
    <property type="term" value="P:protein import"/>
    <property type="evidence" value="ECO:0007669"/>
    <property type="project" value="InterPro"/>
</dbReference>
<dbReference type="GO" id="GO:0042597">
    <property type="term" value="C:periplasmic space"/>
    <property type="evidence" value="ECO:0007669"/>
    <property type="project" value="UniProtKB-SubCell"/>
</dbReference>
<dbReference type="PANTHER" id="PTHR36842:SF1">
    <property type="entry name" value="PROTEIN TOLB"/>
    <property type="match status" value="1"/>
</dbReference>
<keyword evidence="8" id="KW-1185">Reference proteome</keyword>
<dbReference type="InterPro" id="IPR007195">
    <property type="entry name" value="TolB_N"/>
</dbReference>
<name>A0A511BM03_9PROT</name>
<dbReference type="PROSITE" id="PS51318">
    <property type="entry name" value="TAT"/>
    <property type="match status" value="1"/>
</dbReference>
<dbReference type="NCBIfam" id="TIGR02800">
    <property type="entry name" value="propeller_TolB"/>
    <property type="match status" value="1"/>
</dbReference>
<comment type="subcellular location">
    <subcellularLocation>
        <location evidence="1 5">Periplasm</location>
    </subcellularLocation>
</comment>
<comment type="similarity">
    <text evidence="2 5">Belongs to the TolB family.</text>
</comment>
<organism evidence="7 8">
    <name type="scientific">Swaminathania salitolerans</name>
    <dbReference type="NCBI Taxonomy" id="182838"/>
    <lineage>
        <taxon>Bacteria</taxon>
        <taxon>Pseudomonadati</taxon>
        <taxon>Pseudomonadota</taxon>
        <taxon>Alphaproteobacteria</taxon>
        <taxon>Acetobacterales</taxon>
        <taxon>Acetobacteraceae</taxon>
        <taxon>Swaminathania</taxon>
    </lineage>
</organism>
<dbReference type="InterPro" id="IPR011659">
    <property type="entry name" value="WD40"/>
</dbReference>
<reference evidence="7 8" key="1">
    <citation type="submission" date="2019-07" db="EMBL/GenBank/DDBJ databases">
        <title>Whole genome shotgun sequence of Swaminathania salitolerans NBRC 104436.</title>
        <authorList>
            <person name="Hosoyama A."/>
            <person name="Uohara A."/>
            <person name="Ohji S."/>
            <person name="Ichikawa N."/>
        </authorList>
    </citation>
    <scope>NUCLEOTIDE SEQUENCE [LARGE SCALE GENOMIC DNA]</scope>
    <source>
        <strain evidence="7 8">NBRC 104436</strain>
    </source>
</reference>
<evidence type="ECO:0000313" key="7">
    <source>
        <dbReference type="EMBL" id="GEL01366.1"/>
    </source>
</evidence>
<dbReference type="EMBL" id="BJVC01000001">
    <property type="protein sequence ID" value="GEL01366.1"/>
    <property type="molecule type" value="Genomic_DNA"/>
</dbReference>
<keyword evidence="4 5" id="KW-0574">Periplasm</keyword>
<dbReference type="Proteomes" id="UP000321405">
    <property type="component" value="Unassembled WGS sequence"/>
</dbReference>
<evidence type="ECO:0000256" key="1">
    <source>
        <dbReference type="ARBA" id="ARBA00004418"/>
    </source>
</evidence>
<dbReference type="InterPro" id="IPR011042">
    <property type="entry name" value="6-blade_b-propeller_TolB-like"/>
</dbReference>
<dbReference type="InterPro" id="IPR006311">
    <property type="entry name" value="TAT_signal"/>
</dbReference>
<dbReference type="RefSeq" id="WP_186807642.1">
    <property type="nucleotide sequence ID" value="NZ_BJVC01000001.1"/>
</dbReference>
<comment type="function">
    <text evidence="5">Part of the Tol-Pal system, which plays a role in outer membrane invagination during cell division and is important for maintaining outer membrane integrity.</text>
</comment>
<sequence>MRVELPFLSDDQAQGLSNLLSRRTLLGVSAAAGGLLATPLQAFAQADGTGTSPGAPGEAEITVDQARTAPIPIAIPSFGPGLGEQITGVIAADLESTGLFTVLPGAPGAPDFAALKGQGARAVVTGSASGSSSARVEMRLWNVLTGQQIQGTAYTASAANWRRIAHTIADVIYERMLGEKGYFDTRIAYIARTGPRHHQITRLAIMDQDGANAHTLTSGQWLTLTPRFNPVRDQIAFMSYANNRPRVYTFDLASGRQQMLGEFSGISFAPRFSPDGNQVVLSATRGGGSDIFIVDLASGAKRQITSSGAIDTSPCFSPDGSQIVFNSDRGGSPQLYIMSASGGGVRRISYGHGSYGSPVWSPRGDQIAFTRIANGRFSLGVMMPDGTGERILTEGFTVESPTFCPNGRVIAFCRQSAAGAGGAGFSSGIGTIDITGFHERPIRTATGASDPAWSPLRG</sequence>
<gene>
    <name evidence="5 7" type="primary">tolB</name>
    <name evidence="7" type="ORF">SSA02_05290</name>
</gene>
<accession>A0A511BM03</accession>
<dbReference type="GO" id="GO:0051301">
    <property type="term" value="P:cell division"/>
    <property type="evidence" value="ECO:0007669"/>
    <property type="project" value="UniProtKB-UniRule"/>
</dbReference>
<evidence type="ECO:0000256" key="2">
    <source>
        <dbReference type="ARBA" id="ARBA00009820"/>
    </source>
</evidence>
<comment type="subunit">
    <text evidence="5">The Tol-Pal system is composed of five core proteins: the inner membrane proteins TolA, TolQ and TolR, the periplasmic protein TolB and the outer membrane protein Pal. They form a network linking the inner and outer membranes and the peptidoglycan layer.</text>
</comment>
<dbReference type="Gene3D" id="2.120.10.30">
    <property type="entry name" value="TolB, C-terminal domain"/>
    <property type="match status" value="1"/>
</dbReference>
<evidence type="ECO:0000313" key="8">
    <source>
        <dbReference type="Proteomes" id="UP000321405"/>
    </source>
</evidence>
<proteinExistence type="inferred from homology"/>
<keyword evidence="3 5" id="KW-0732">Signal</keyword>
<dbReference type="Pfam" id="PF04052">
    <property type="entry name" value="TolB_N"/>
    <property type="match status" value="1"/>
</dbReference>
<evidence type="ECO:0000256" key="5">
    <source>
        <dbReference type="HAMAP-Rule" id="MF_00671"/>
    </source>
</evidence>
<comment type="caution">
    <text evidence="7">The sequence shown here is derived from an EMBL/GenBank/DDBJ whole genome shotgun (WGS) entry which is preliminary data.</text>
</comment>
<dbReference type="InterPro" id="IPR014167">
    <property type="entry name" value="Tol-Pal_TolB"/>
</dbReference>
<dbReference type="Gene3D" id="3.40.50.10070">
    <property type="entry name" value="TolB, N-terminal domain"/>
    <property type="match status" value="1"/>
</dbReference>
<protein>
    <recommendedName>
        <fullName evidence="5">Tol-Pal system protein TolB</fullName>
    </recommendedName>
</protein>
<evidence type="ECO:0000256" key="4">
    <source>
        <dbReference type="ARBA" id="ARBA00022764"/>
    </source>
</evidence>
<dbReference type="AlphaFoldDB" id="A0A511BM03"/>
<feature type="domain" description="TolB N-terminal" evidence="6">
    <location>
        <begin position="60"/>
        <end position="149"/>
    </location>
</feature>
<evidence type="ECO:0000259" key="6">
    <source>
        <dbReference type="Pfam" id="PF04052"/>
    </source>
</evidence>